<name>A0ABU9HBD5_9GAMM</name>
<evidence type="ECO:0000313" key="3">
    <source>
        <dbReference type="Proteomes" id="UP001366060"/>
    </source>
</evidence>
<dbReference type="InterPro" id="IPR005119">
    <property type="entry name" value="LysR_subst-bd"/>
</dbReference>
<sequence length="63" mass="7165">MSGKGIAYRSKIDISEDLRNGKLIQLLANYQSPSVELHLICPSRKQVTPAVIAFRELLRERLK</sequence>
<keyword evidence="3" id="KW-1185">Reference proteome</keyword>
<protein>
    <submittedName>
        <fullName evidence="2">LysR substrate-binding domain-containing protein</fullName>
    </submittedName>
</protein>
<gene>
    <name evidence="2" type="ORF">V6255_08585</name>
</gene>
<dbReference type="Gene3D" id="3.40.190.290">
    <property type="match status" value="1"/>
</dbReference>
<organism evidence="2 3">
    <name type="scientific">Psychromonas arctica</name>
    <dbReference type="NCBI Taxonomy" id="168275"/>
    <lineage>
        <taxon>Bacteria</taxon>
        <taxon>Pseudomonadati</taxon>
        <taxon>Pseudomonadota</taxon>
        <taxon>Gammaproteobacteria</taxon>
        <taxon>Alteromonadales</taxon>
        <taxon>Psychromonadaceae</taxon>
        <taxon>Psychromonas</taxon>
    </lineage>
</organism>
<evidence type="ECO:0000313" key="2">
    <source>
        <dbReference type="EMBL" id="MEL0659195.1"/>
    </source>
</evidence>
<dbReference type="EMBL" id="JBAKBA010000016">
    <property type="protein sequence ID" value="MEL0659195.1"/>
    <property type="molecule type" value="Genomic_DNA"/>
</dbReference>
<dbReference type="Pfam" id="PF03466">
    <property type="entry name" value="LysR_substrate"/>
    <property type="match status" value="1"/>
</dbReference>
<dbReference type="Proteomes" id="UP001366060">
    <property type="component" value="Unassembled WGS sequence"/>
</dbReference>
<feature type="domain" description="LysR substrate-binding" evidence="1">
    <location>
        <begin position="2"/>
        <end position="62"/>
    </location>
</feature>
<dbReference type="RefSeq" id="WP_341627789.1">
    <property type="nucleotide sequence ID" value="NZ_JBAKBA010000016.1"/>
</dbReference>
<reference evidence="2 3" key="1">
    <citation type="submission" date="2024-02" db="EMBL/GenBank/DDBJ databases">
        <title>Bacteria isolated from the canopy kelp, Nereocystis luetkeana.</title>
        <authorList>
            <person name="Pfister C.A."/>
            <person name="Younker I.T."/>
            <person name="Light S.H."/>
        </authorList>
    </citation>
    <scope>NUCLEOTIDE SEQUENCE [LARGE SCALE GENOMIC DNA]</scope>
    <source>
        <strain evidence="2 3">TI.2.07</strain>
    </source>
</reference>
<evidence type="ECO:0000259" key="1">
    <source>
        <dbReference type="Pfam" id="PF03466"/>
    </source>
</evidence>
<dbReference type="SUPFAM" id="SSF53850">
    <property type="entry name" value="Periplasmic binding protein-like II"/>
    <property type="match status" value="1"/>
</dbReference>
<comment type="caution">
    <text evidence="2">The sequence shown here is derived from an EMBL/GenBank/DDBJ whole genome shotgun (WGS) entry which is preliminary data.</text>
</comment>
<proteinExistence type="predicted"/>
<accession>A0ABU9HBD5</accession>